<gene>
    <name evidence="1" type="ORF">ACFO5W_10405</name>
</gene>
<proteinExistence type="predicted"/>
<dbReference type="Proteomes" id="UP001595961">
    <property type="component" value="Unassembled WGS sequence"/>
</dbReference>
<name>A0ABV9C268_9GAMM</name>
<protein>
    <recommendedName>
        <fullName evidence="3">DUF2384 domain-containing protein</fullName>
    </recommendedName>
</protein>
<evidence type="ECO:0000313" key="1">
    <source>
        <dbReference type="EMBL" id="MFC4527042.1"/>
    </source>
</evidence>
<organism evidence="1 2">
    <name type="scientific">Dyella halodurans</name>
    <dbReference type="NCBI Taxonomy" id="1920171"/>
    <lineage>
        <taxon>Bacteria</taxon>
        <taxon>Pseudomonadati</taxon>
        <taxon>Pseudomonadota</taxon>
        <taxon>Gammaproteobacteria</taxon>
        <taxon>Lysobacterales</taxon>
        <taxon>Rhodanobacteraceae</taxon>
        <taxon>Dyella</taxon>
    </lineage>
</organism>
<reference evidence="2" key="1">
    <citation type="journal article" date="2019" name="Int. J. Syst. Evol. Microbiol.">
        <title>The Global Catalogue of Microorganisms (GCM) 10K type strain sequencing project: providing services to taxonomists for standard genome sequencing and annotation.</title>
        <authorList>
            <consortium name="The Broad Institute Genomics Platform"/>
            <consortium name="The Broad Institute Genome Sequencing Center for Infectious Disease"/>
            <person name="Wu L."/>
            <person name="Ma J."/>
        </authorList>
    </citation>
    <scope>NUCLEOTIDE SEQUENCE [LARGE SCALE GENOMIC DNA]</scope>
    <source>
        <strain evidence="2">CCM 4481</strain>
    </source>
</reference>
<sequence length="147" mass="15927">MTPIDASLHREAIEEEIFQFSSSVQSIELRCPDTLHVIKGAPAMNSPHRRIGGFAPIGFPTSRKGEILIKVRKSVSDAIPEQQTDSIWRIALAIAKEIEGTTQAGENWMRNEAIAEFGGLTATDLIEVGQGGQVIGFLLDVLVGCRG</sequence>
<keyword evidence="2" id="KW-1185">Reference proteome</keyword>
<accession>A0ABV9C268</accession>
<dbReference type="EMBL" id="JBHSGA010000017">
    <property type="protein sequence ID" value="MFC4527042.1"/>
    <property type="molecule type" value="Genomic_DNA"/>
</dbReference>
<dbReference type="RefSeq" id="WP_266148944.1">
    <property type="nucleotide sequence ID" value="NZ_CP064028.1"/>
</dbReference>
<evidence type="ECO:0008006" key="3">
    <source>
        <dbReference type="Google" id="ProtNLM"/>
    </source>
</evidence>
<evidence type="ECO:0000313" key="2">
    <source>
        <dbReference type="Proteomes" id="UP001595961"/>
    </source>
</evidence>
<comment type="caution">
    <text evidence="1">The sequence shown here is derived from an EMBL/GenBank/DDBJ whole genome shotgun (WGS) entry which is preliminary data.</text>
</comment>